<dbReference type="EMBL" id="CAJVPL010005856">
    <property type="protein sequence ID" value="CAG8661048.1"/>
    <property type="molecule type" value="Genomic_DNA"/>
</dbReference>
<sequence length="73" mass="8216">PKIPKQSATLSDNVYDTQHEEIELFLESLKNKKRRLKLLDLRELAHSMNNPDIFKVKVEAAVAKITAGSIAAK</sequence>
<organism evidence="1 2">
    <name type="scientific">Ambispora gerdemannii</name>
    <dbReference type="NCBI Taxonomy" id="144530"/>
    <lineage>
        <taxon>Eukaryota</taxon>
        <taxon>Fungi</taxon>
        <taxon>Fungi incertae sedis</taxon>
        <taxon>Mucoromycota</taxon>
        <taxon>Glomeromycotina</taxon>
        <taxon>Glomeromycetes</taxon>
        <taxon>Archaeosporales</taxon>
        <taxon>Ambisporaceae</taxon>
        <taxon>Ambispora</taxon>
    </lineage>
</organism>
<feature type="non-terminal residue" evidence="1">
    <location>
        <position position="1"/>
    </location>
</feature>
<dbReference type="Proteomes" id="UP000789831">
    <property type="component" value="Unassembled WGS sequence"/>
</dbReference>
<accession>A0A9N9E5X2</accession>
<name>A0A9N9E5X2_9GLOM</name>
<protein>
    <submittedName>
        <fullName evidence="1">6137_t:CDS:1</fullName>
    </submittedName>
</protein>
<evidence type="ECO:0000313" key="1">
    <source>
        <dbReference type="EMBL" id="CAG8661048.1"/>
    </source>
</evidence>
<evidence type="ECO:0000313" key="2">
    <source>
        <dbReference type="Proteomes" id="UP000789831"/>
    </source>
</evidence>
<proteinExistence type="predicted"/>
<keyword evidence="2" id="KW-1185">Reference proteome</keyword>
<gene>
    <name evidence="1" type="ORF">AGERDE_LOCUS11815</name>
</gene>
<comment type="caution">
    <text evidence="1">The sequence shown here is derived from an EMBL/GenBank/DDBJ whole genome shotgun (WGS) entry which is preliminary data.</text>
</comment>
<dbReference type="AlphaFoldDB" id="A0A9N9E5X2"/>
<reference evidence="1" key="1">
    <citation type="submission" date="2021-06" db="EMBL/GenBank/DDBJ databases">
        <authorList>
            <person name="Kallberg Y."/>
            <person name="Tangrot J."/>
            <person name="Rosling A."/>
        </authorList>
    </citation>
    <scope>NUCLEOTIDE SEQUENCE</scope>
    <source>
        <strain evidence="1">MT106</strain>
    </source>
</reference>